<accession>A0A5E4MG72</accession>
<keyword evidence="1" id="KW-0812">Transmembrane</keyword>
<proteinExistence type="predicted"/>
<feature type="transmembrane region" description="Helical" evidence="1">
    <location>
        <begin position="57"/>
        <end position="75"/>
    </location>
</feature>
<dbReference type="AlphaFoldDB" id="A0A5E4MG72"/>
<evidence type="ECO:0000313" key="2">
    <source>
        <dbReference type="EMBL" id="VVC31281.1"/>
    </source>
</evidence>
<feature type="non-terminal residue" evidence="2">
    <location>
        <position position="1"/>
    </location>
</feature>
<keyword evidence="3" id="KW-1185">Reference proteome</keyword>
<feature type="transmembrane region" description="Helical" evidence="1">
    <location>
        <begin position="30"/>
        <end position="51"/>
    </location>
</feature>
<keyword evidence="1" id="KW-1133">Transmembrane helix</keyword>
<dbReference type="Proteomes" id="UP000325440">
    <property type="component" value="Unassembled WGS sequence"/>
</dbReference>
<dbReference type="EMBL" id="CABPRJ010000927">
    <property type="protein sequence ID" value="VVC31281.1"/>
    <property type="molecule type" value="Genomic_DNA"/>
</dbReference>
<gene>
    <name evidence="2" type="ORF">CINCED_3A024698</name>
</gene>
<keyword evidence="1" id="KW-0472">Membrane</keyword>
<protein>
    <submittedName>
        <fullName evidence="2">Uncharacterized protein</fullName>
    </submittedName>
</protein>
<feature type="transmembrane region" description="Helical" evidence="1">
    <location>
        <begin position="6"/>
        <end position="23"/>
    </location>
</feature>
<evidence type="ECO:0000256" key="1">
    <source>
        <dbReference type="SAM" id="Phobius"/>
    </source>
</evidence>
<sequence>GKTAVAVGSTIAVLSFIAAYLAFPAYGVKVAALTASAIAAISVGFASAFTFAATNPIAFGLLAIAAVAAIGVLAVKSYNQASQLSEVREFTLNAFQKKDGDFALGNDNKPLLKDDAMKTALTNIAEVIGVMPKGPAKV</sequence>
<organism evidence="2 3">
    <name type="scientific">Cinara cedri</name>
    <dbReference type="NCBI Taxonomy" id="506608"/>
    <lineage>
        <taxon>Eukaryota</taxon>
        <taxon>Metazoa</taxon>
        <taxon>Ecdysozoa</taxon>
        <taxon>Arthropoda</taxon>
        <taxon>Hexapoda</taxon>
        <taxon>Insecta</taxon>
        <taxon>Pterygota</taxon>
        <taxon>Neoptera</taxon>
        <taxon>Paraneoptera</taxon>
        <taxon>Hemiptera</taxon>
        <taxon>Sternorrhyncha</taxon>
        <taxon>Aphidomorpha</taxon>
        <taxon>Aphidoidea</taxon>
        <taxon>Aphididae</taxon>
        <taxon>Lachninae</taxon>
        <taxon>Cinara</taxon>
    </lineage>
</organism>
<name>A0A5E4MG72_9HEMI</name>
<reference evidence="2 3" key="1">
    <citation type="submission" date="2019-08" db="EMBL/GenBank/DDBJ databases">
        <authorList>
            <person name="Alioto T."/>
            <person name="Alioto T."/>
            <person name="Gomez Garrido J."/>
        </authorList>
    </citation>
    <scope>NUCLEOTIDE SEQUENCE [LARGE SCALE GENOMIC DNA]</scope>
</reference>
<evidence type="ECO:0000313" key="3">
    <source>
        <dbReference type="Proteomes" id="UP000325440"/>
    </source>
</evidence>